<gene>
    <name evidence="8" type="ORF">GQF03_11935</name>
</gene>
<comment type="caution">
    <text evidence="8">The sequence shown here is derived from an EMBL/GenBank/DDBJ whole genome shotgun (WGS) entry which is preliminary data.</text>
</comment>
<evidence type="ECO:0000256" key="2">
    <source>
        <dbReference type="ARBA" id="ARBA00008531"/>
    </source>
</evidence>
<dbReference type="InterPro" id="IPR003593">
    <property type="entry name" value="AAA+_ATPase"/>
</dbReference>
<dbReference type="GO" id="GO:0003924">
    <property type="term" value="F:GTPase activity"/>
    <property type="evidence" value="ECO:0007669"/>
    <property type="project" value="TreeGrafter"/>
</dbReference>
<dbReference type="SUPFAM" id="SSF52540">
    <property type="entry name" value="P-loop containing nucleoside triphosphate hydrolases"/>
    <property type="match status" value="1"/>
</dbReference>
<evidence type="ECO:0000313" key="9">
    <source>
        <dbReference type="Proteomes" id="UP000445696"/>
    </source>
</evidence>
<evidence type="ECO:0008006" key="10">
    <source>
        <dbReference type="Google" id="ProtNLM"/>
    </source>
</evidence>
<reference evidence="8 9" key="1">
    <citation type="journal article" date="2014" name="Int. J. Syst. Evol. Microbiol.">
        <title>Sneathiella chungangensis sp. nov., isolated from a marine sand, and emended description of the genus Sneathiella.</title>
        <authorList>
            <person name="Siamphan C."/>
            <person name="Kim H."/>
            <person name="Lee J.S."/>
            <person name="Kim W."/>
        </authorList>
    </citation>
    <scope>NUCLEOTIDE SEQUENCE [LARGE SCALE GENOMIC DNA]</scope>
    <source>
        <strain evidence="8 9">KCTC 32476</strain>
    </source>
</reference>
<dbReference type="GO" id="GO:0005047">
    <property type="term" value="F:signal recognition particle binding"/>
    <property type="evidence" value="ECO:0007669"/>
    <property type="project" value="TreeGrafter"/>
</dbReference>
<proteinExistence type="inferred from homology"/>
<protein>
    <recommendedName>
        <fullName evidence="10">Flagella-associated GTP-binding protein</fullName>
    </recommendedName>
</protein>
<evidence type="ECO:0000259" key="6">
    <source>
        <dbReference type="SMART" id="SM00382"/>
    </source>
</evidence>
<evidence type="ECO:0000313" key="8">
    <source>
        <dbReference type="EMBL" id="MZR23037.1"/>
    </source>
</evidence>
<keyword evidence="3" id="KW-0547">Nucleotide-binding</keyword>
<evidence type="ECO:0000256" key="4">
    <source>
        <dbReference type="ARBA" id="ARBA00023134"/>
    </source>
</evidence>
<organism evidence="8 9">
    <name type="scientific">Sneathiella chungangensis</name>
    <dbReference type="NCBI Taxonomy" id="1418234"/>
    <lineage>
        <taxon>Bacteria</taxon>
        <taxon>Pseudomonadati</taxon>
        <taxon>Pseudomonadota</taxon>
        <taxon>Alphaproteobacteria</taxon>
        <taxon>Sneathiellales</taxon>
        <taxon>Sneathiellaceae</taxon>
        <taxon>Sneathiella</taxon>
    </lineage>
</organism>
<dbReference type="Gene3D" id="1.20.120.1380">
    <property type="entry name" value="Flagellar FlhF biosynthesis protein, N domain"/>
    <property type="match status" value="1"/>
</dbReference>
<dbReference type="GO" id="GO:0005525">
    <property type="term" value="F:GTP binding"/>
    <property type="evidence" value="ECO:0007669"/>
    <property type="project" value="UniProtKB-KW"/>
</dbReference>
<dbReference type="InterPro" id="IPR027417">
    <property type="entry name" value="P-loop_NTPase"/>
</dbReference>
<sequence>MRIKTYTAQTMEKAISKLRLEMGPEAIILSSQNTETGEVQLTAAIEQIETRAPSNVNSWAADWDRDWKIEASRPEQKNLKSGSNGNVVVDMPTSPHAAKPAEIKITPKMESLVQSMAYHGIPTRLAEKLCRSALAVETEDTEMALAAALDSHFKYSSRISDRTAPMMLVGPPGVGKTITIAKFAATAKMEGRRVHIITTDTSRAGAVEQLKAYTDILGFELNVAETPEQLKSLLRQDKLPDGADILIDSGGVNVYDEDEITSLTRNIVAAKAEPVAVLAAGTDTAEMSDTAEGFATLGARRMIITRLDTTRRYGGVFTAAHTAKLSFSYASVSSSVATGLHTINPVNLARLLLRDPTRSEVGKEFDKVKS</sequence>
<dbReference type="GO" id="GO:0005886">
    <property type="term" value="C:plasma membrane"/>
    <property type="evidence" value="ECO:0007669"/>
    <property type="project" value="UniProtKB-SubCell"/>
</dbReference>
<comment type="subcellular location">
    <subcellularLocation>
        <location evidence="1">Cell inner membrane</location>
        <topology evidence="1">Peripheral membrane protein</topology>
        <orientation evidence="1">Cytoplasmic side</orientation>
    </subcellularLocation>
</comment>
<dbReference type="Proteomes" id="UP000445696">
    <property type="component" value="Unassembled WGS sequence"/>
</dbReference>
<keyword evidence="9" id="KW-1185">Reference proteome</keyword>
<dbReference type="RefSeq" id="WP_161339518.1">
    <property type="nucleotide sequence ID" value="NZ_JBHSDG010000003.1"/>
</dbReference>
<dbReference type="Pfam" id="PF00448">
    <property type="entry name" value="SRP54"/>
    <property type="match status" value="1"/>
</dbReference>
<dbReference type="PANTHER" id="PTHR43134">
    <property type="entry name" value="SIGNAL RECOGNITION PARTICLE RECEPTOR SUBUNIT ALPHA"/>
    <property type="match status" value="1"/>
</dbReference>
<comment type="similarity">
    <text evidence="2">Belongs to the GTP-binding SRP family.</text>
</comment>
<keyword evidence="5" id="KW-0472">Membrane</keyword>
<evidence type="ECO:0000256" key="3">
    <source>
        <dbReference type="ARBA" id="ARBA00022741"/>
    </source>
</evidence>
<evidence type="ECO:0000259" key="7">
    <source>
        <dbReference type="SMART" id="SM00962"/>
    </source>
</evidence>
<dbReference type="PANTHER" id="PTHR43134:SF3">
    <property type="entry name" value="FLAGELLAR BIOSYNTHESIS PROTEIN FLHF"/>
    <property type="match status" value="1"/>
</dbReference>
<dbReference type="OrthoDB" id="9778554at2"/>
<dbReference type="GO" id="GO:0006614">
    <property type="term" value="P:SRP-dependent cotranslational protein targeting to membrane"/>
    <property type="evidence" value="ECO:0007669"/>
    <property type="project" value="InterPro"/>
</dbReference>
<dbReference type="SMART" id="SM00382">
    <property type="entry name" value="AAA"/>
    <property type="match status" value="1"/>
</dbReference>
<dbReference type="AlphaFoldDB" id="A0A845MIC1"/>
<dbReference type="EMBL" id="WTVA01000014">
    <property type="protein sequence ID" value="MZR23037.1"/>
    <property type="molecule type" value="Genomic_DNA"/>
</dbReference>
<name>A0A845MIC1_9PROT</name>
<feature type="domain" description="AAA+ ATPase" evidence="6">
    <location>
        <begin position="162"/>
        <end position="309"/>
    </location>
</feature>
<feature type="domain" description="SRP54-type proteins GTP-binding" evidence="7">
    <location>
        <begin position="163"/>
        <end position="354"/>
    </location>
</feature>
<evidence type="ECO:0000256" key="5">
    <source>
        <dbReference type="ARBA" id="ARBA00023136"/>
    </source>
</evidence>
<keyword evidence="4" id="KW-0342">GTP-binding</keyword>
<accession>A0A845MIC1</accession>
<dbReference type="InterPro" id="IPR000897">
    <property type="entry name" value="SRP54_GTPase_dom"/>
</dbReference>
<dbReference type="Gene3D" id="3.40.50.300">
    <property type="entry name" value="P-loop containing nucleotide triphosphate hydrolases"/>
    <property type="match status" value="1"/>
</dbReference>
<evidence type="ECO:0000256" key="1">
    <source>
        <dbReference type="ARBA" id="ARBA00004515"/>
    </source>
</evidence>
<dbReference type="SMART" id="SM00962">
    <property type="entry name" value="SRP54"/>
    <property type="match status" value="1"/>
</dbReference>